<dbReference type="KEGG" id="pfj:MYCFIDRAFT_204410"/>
<dbReference type="EMBL" id="KB446561">
    <property type="protein sequence ID" value="EME79993.1"/>
    <property type="molecule type" value="Genomic_DNA"/>
</dbReference>
<dbReference type="AlphaFoldDB" id="M3AS71"/>
<proteinExistence type="predicted"/>
<reference evidence="1 2" key="1">
    <citation type="journal article" date="2012" name="PLoS Pathog.">
        <title>Diverse lifestyles and strategies of plant pathogenesis encoded in the genomes of eighteen Dothideomycetes fungi.</title>
        <authorList>
            <person name="Ohm R.A."/>
            <person name="Feau N."/>
            <person name="Henrissat B."/>
            <person name="Schoch C.L."/>
            <person name="Horwitz B.A."/>
            <person name="Barry K.W."/>
            <person name="Condon B.J."/>
            <person name="Copeland A.C."/>
            <person name="Dhillon B."/>
            <person name="Glaser F."/>
            <person name="Hesse C.N."/>
            <person name="Kosti I."/>
            <person name="LaButti K."/>
            <person name="Lindquist E.A."/>
            <person name="Lucas S."/>
            <person name="Salamov A.A."/>
            <person name="Bradshaw R.E."/>
            <person name="Ciuffetti L."/>
            <person name="Hamelin R.C."/>
            <person name="Kema G.H.J."/>
            <person name="Lawrence C."/>
            <person name="Scott J.A."/>
            <person name="Spatafora J.W."/>
            <person name="Turgeon B.G."/>
            <person name="de Wit P.J.G.M."/>
            <person name="Zhong S."/>
            <person name="Goodwin S.B."/>
            <person name="Grigoriev I.V."/>
        </authorList>
    </citation>
    <scope>NUCLEOTIDE SEQUENCE [LARGE SCALE GENOMIC DNA]</scope>
    <source>
        <strain evidence="1 2">CIRAD86</strain>
    </source>
</reference>
<evidence type="ECO:0000313" key="1">
    <source>
        <dbReference type="EMBL" id="EME79993.1"/>
    </source>
</evidence>
<organism evidence="1 2">
    <name type="scientific">Pseudocercospora fijiensis (strain CIRAD86)</name>
    <name type="common">Black leaf streak disease fungus</name>
    <name type="synonym">Mycosphaerella fijiensis</name>
    <dbReference type="NCBI Taxonomy" id="383855"/>
    <lineage>
        <taxon>Eukaryota</taxon>
        <taxon>Fungi</taxon>
        <taxon>Dikarya</taxon>
        <taxon>Ascomycota</taxon>
        <taxon>Pezizomycotina</taxon>
        <taxon>Dothideomycetes</taxon>
        <taxon>Dothideomycetidae</taxon>
        <taxon>Mycosphaerellales</taxon>
        <taxon>Mycosphaerellaceae</taxon>
        <taxon>Pseudocercospora</taxon>
    </lineage>
</organism>
<evidence type="ECO:0000313" key="2">
    <source>
        <dbReference type="Proteomes" id="UP000016932"/>
    </source>
</evidence>
<keyword evidence="2" id="KW-1185">Reference proteome</keyword>
<gene>
    <name evidence="1" type="ORF">MYCFIDRAFT_204410</name>
</gene>
<accession>M3AS71</accession>
<dbReference type="GeneID" id="19336270"/>
<name>M3AS71_PSEFD</name>
<dbReference type="Proteomes" id="UP000016932">
    <property type="component" value="Unassembled WGS sequence"/>
</dbReference>
<dbReference type="RefSeq" id="XP_007929072.1">
    <property type="nucleotide sequence ID" value="XM_007930881.1"/>
</dbReference>
<dbReference type="VEuPathDB" id="FungiDB:MYCFIDRAFT_204410"/>
<dbReference type="HOGENOM" id="CLU_2264891_0_0_1"/>
<protein>
    <submittedName>
        <fullName evidence="1">Uncharacterized protein</fullName>
    </submittedName>
</protein>
<sequence length="103" mass="11512">MNPAHGRCAPPFEKRQIDWRSQTHFALVLHSSSQRILTYRRHAASASASASISCARHRHRRLTLPCPALPCPTLPYPTLPYPIARCPTASSIRRASCCHSKLL</sequence>